<protein>
    <submittedName>
        <fullName evidence="2">DUF5123 domain-containing protein</fullName>
    </submittedName>
</protein>
<dbReference type="InterPro" id="IPR011050">
    <property type="entry name" value="Pectin_lyase_fold/virulence"/>
</dbReference>
<reference evidence="2 3" key="1">
    <citation type="submission" date="2023-05" db="EMBL/GenBank/DDBJ databases">
        <title>Novel species of genus Flectobacillus isolated from stream in China.</title>
        <authorList>
            <person name="Lu H."/>
        </authorList>
    </citation>
    <scope>NUCLEOTIDE SEQUENCE [LARGE SCALE GENOMIC DNA]</scope>
    <source>
        <strain evidence="2 3">KCTC 42575</strain>
    </source>
</reference>
<dbReference type="Pfam" id="PF16318">
    <property type="entry name" value="DUF4957"/>
    <property type="match status" value="1"/>
</dbReference>
<evidence type="ECO:0000259" key="1">
    <source>
        <dbReference type="Pfam" id="PF16318"/>
    </source>
</evidence>
<dbReference type="SUPFAM" id="SSF51126">
    <property type="entry name" value="Pectin lyase-like"/>
    <property type="match status" value="1"/>
</dbReference>
<sequence>MKKSYIKQSILLAVSALGLLFACKPEEEITAETRLFRPVLNKDLSAKNNTIIVNMANIKAAVGYTVEVSRDTFKTVDYKVDVDTNYVVVDQTLLKGESLFWNTQYQVRATAHAANAQYDSKVSDLGGVRTEKFPTIMVTPTASDVIDVAARLRWATGSTVITKIKVFAKTDLKLATPLASYDVTDAEQKAGAKIIGKLLPLTTYQLAIYSADGAIRGWDNYTTIQRAVDTTQPGVIDLSESDDPNALNTALTTVVEGGTIVLKKGATYVMPTNNFDKSVTITSAYGFGDQKTIITTSGGGNIANGASIKYLRFSNIEFIGADIAASYIFNPNLATTTTVGELSFDNCVISNMRGVLRIRAKVFITNYIIKNSIVHQIGNYGVLTTDTDGDAQAAVDNILFQTSTFSKINIFLVSRQNSKSVVIEDCTLSEIATNQGSLFQWRGTAGVRSNVTGGIRISNSIFGHAWDQSGTNLLTVRGKSAGLEATTFTVLNTYTTSDFGYVVGTEIPGLPSNAYSKKATDLWVSPYSGLNFNFKDTAFSGRRDSGDPRWRVK</sequence>
<dbReference type="PROSITE" id="PS51257">
    <property type="entry name" value="PROKAR_LIPOPROTEIN"/>
    <property type="match status" value="1"/>
</dbReference>
<dbReference type="EMBL" id="JASHIF010000004">
    <property type="protein sequence ID" value="MDI9858804.1"/>
    <property type="molecule type" value="Genomic_DNA"/>
</dbReference>
<organism evidence="2 3">
    <name type="scientific">Flectobacillus roseus</name>
    <dbReference type="NCBI Taxonomy" id="502259"/>
    <lineage>
        <taxon>Bacteria</taxon>
        <taxon>Pseudomonadati</taxon>
        <taxon>Bacteroidota</taxon>
        <taxon>Cytophagia</taxon>
        <taxon>Cytophagales</taxon>
        <taxon>Flectobacillaceae</taxon>
        <taxon>Flectobacillus</taxon>
    </lineage>
</organism>
<dbReference type="InterPro" id="IPR032530">
    <property type="entry name" value="DUF4957"/>
</dbReference>
<gene>
    <name evidence="2" type="ORF">QM524_06275</name>
</gene>
<proteinExistence type="predicted"/>
<accession>A0ABT6Y5S6</accession>
<comment type="caution">
    <text evidence="2">The sequence shown here is derived from an EMBL/GenBank/DDBJ whole genome shotgun (WGS) entry which is preliminary data.</text>
</comment>
<evidence type="ECO:0000313" key="2">
    <source>
        <dbReference type="EMBL" id="MDI9858804.1"/>
    </source>
</evidence>
<evidence type="ECO:0000313" key="3">
    <source>
        <dbReference type="Proteomes" id="UP001236507"/>
    </source>
</evidence>
<feature type="domain" description="DUF4957" evidence="1">
    <location>
        <begin position="274"/>
        <end position="405"/>
    </location>
</feature>
<dbReference type="Proteomes" id="UP001236507">
    <property type="component" value="Unassembled WGS sequence"/>
</dbReference>
<dbReference type="RefSeq" id="WP_283343919.1">
    <property type="nucleotide sequence ID" value="NZ_JASHIF010000004.1"/>
</dbReference>
<name>A0ABT6Y5S6_9BACT</name>
<keyword evidence="3" id="KW-1185">Reference proteome</keyword>